<gene>
    <name evidence="2" type="ORF">CUN49_13340</name>
</gene>
<evidence type="ECO:0000313" key="2">
    <source>
        <dbReference type="EMBL" id="PJF34895.1"/>
    </source>
</evidence>
<keyword evidence="1" id="KW-0175">Coiled coil</keyword>
<dbReference type="EMBL" id="PGTM01000248">
    <property type="protein sequence ID" value="PJF34895.1"/>
    <property type="molecule type" value="Genomic_DNA"/>
</dbReference>
<comment type="caution">
    <text evidence="2">The sequence shown here is derived from an EMBL/GenBank/DDBJ whole genome shotgun (WGS) entry which is preliminary data.</text>
</comment>
<feature type="non-terminal residue" evidence="2">
    <location>
        <position position="174"/>
    </location>
</feature>
<proteinExistence type="predicted"/>
<protein>
    <submittedName>
        <fullName evidence="2">Uncharacterized protein</fullName>
    </submittedName>
</protein>
<dbReference type="AlphaFoldDB" id="A0A2M8PBI9"/>
<dbReference type="Proteomes" id="UP000229681">
    <property type="component" value="Unassembled WGS sequence"/>
</dbReference>
<accession>A0A2M8PBI9</accession>
<feature type="coiled-coil region" evidence="1">
    <location>
        <begin position="9"/>
        <end position="43"/>
    </location>
</feature>
<evidence type="ECO:0000313" key="3">
    <source>
        <dbReference type="Proteomes" id="UP000229681"/>
    </source>
</evidence>
<name>A0A2M8PBI9_9CHLR</name>
<reference evidence="2 3" key="1">
    <citation type="submission" date="2017-11" db="EMBL/GenBank/DDBJ databases">
        <title>Evolution of Phototrophy in the Chloroflexi Phylum Driven by Horizontal Gene Transfer.</title>
        <authorList>
            <person name="Ward L.M."/>
            <person name="Hemp J."/>
            <person name="Shih P.M."/>
            <person name="Mcglynn S.E."/>
            <person name="Fischer W."/>
        </authorList>
    </citation>
    <scope>NUCLEOTIDE SEQUENCE [LARGE SCALE GENOMIC DNA]</scope>
    <source>
        <strain evidence="2">JP3_13</strain>
    </source>
</reference>
<sequence>MQNESIPDLAAVLSDLTDIRSRIQQLEARLSNHEQFIQQQARQITALVNAQPKPINLPLDGFQVPPQRNPLDRLRLRTSNFVLKLRAKSVARLLYPRSLRAYEGQILGCSLLRSMVVGAIYEGVLVVENLGKGIWYTPQRTPYCLNVSYHWLDKRGRMAVKEGIRTPLPREIMP</sequence>
<organism evidence="2 3">
    <name type="scientific">Candidatus Thermofonsia Clade 1 bacterium</name>
    <dbReference type="NCBI Taxonomy" id="2364210"/>
    <lineage>
        <taxon>Bacteria</taxon>
        <taxon>Bacillati</taxon>
        <taxon>Chloroflexota</taxon>
        <taxon>Candidatus Thermofontia</taxon>
        <taxon>Candidatus Thermofonsia Clade 1</taxon>
    </lineage>
</organism>
<evidence type="ECO:0000256" key="1">
    <source>
        <dbReference type="SAM" id="Coils"/>
    </source>
</evidence>